<evidence type="ECO:0000256" key="1">
    <source>
        <dbReference type="ARBA" id="ARBA00022614"/>
    </source>
</evidence>
<feature type="region of interest" description="Disordered" evidence="4">
    <location>
        <begin position="227"/>
        <end position="259"/>
    </location>
</feature>
<dbReference type="EMBL" id="OU892277">
    <property type="protein sequence ID" value="CAG9760686.1"/>
    <property type="molecule type" value="Genomic_DNA"/>
</dbReference>
<keyword evidence="7" id="KW-1185">Reference proteome</keyword>
<dbReference type="InterPro" id="IPR003591">
    <property type="entry name" value="Leu-rich_rpt_typical-subtyp"/>
</dbReference>
<feature type="compositionally biased region" description="Low complexity" evidence="4">
    <location>
        <begin position="228"/>
        <end position="259"/>
    </location>
</feature>
<keyword evidence="1" id="KW-0433">Leucine-rich repeat</keyword>
<evidence type="ECO:0000256" key="2">
    <source>
        <dbReference type="ARBA" id="ARBA00022729"/>
    </source>
</evidence>
<accession>A0A9N9QJX4</accession>
<evidence type="ECO:0000256" key="3">
    <source>
        <dbReference type="ARBA" id="ARBA00022737"/>
    </source>
</evidence>
<dbReference type="PROSITE" id="PS51450">
    <property type="entry name" value="LRR"/>
    <property type="match status" value="1"/>
</dbReference>
<keyword evidence="5" id="KW-0472">Membrane</keyword>
<feature type="transmembrane region" description="Helical" evidence="5">
    <location>
        <begin position="402"/>
        <end position="427"/>
    </location>
</feature>
<keyword evidence="2" id="KW-0732">Signal</keyword>
<dbReference type="SUPFAM" id="SSF52058">
    <property type="entry name" value="L domain-like"/>
    <property type="match status" value="1"/>
</dbReference>
<organism evidence="6 7">
    <name type="scientific">Ceutorhynchus assimilis</name>
    <name type="common">cabbage seed weevil</name>
    <dbReference type="NCBI Taxonomy" id="467358"/>
    <lineage>
        <taxon>Eukaryota</taxon>
        <taxon>Metazoa</taxon>
        <taxon>Ecdysozoa</taxon>
        <taxon>Arthropoda</taxon>
        <taxon>Hexapoda</taxon>
        <taxon>Insecta</taxon>
        <taxon>Pterygota</taxon>
        <taxon>Neoptera</taxon>
        <taxon>Endopterygota</taxon>
        <taxon>Coleoptera</taxon>
        <taxon>Polyphaga</taxon>
        <taxon>Cucujiformia</taxon>
        <taxon>Curculionidae</taxon>
        <taxon>Ceutorhynchinae</taxon>
        <taxon>Ceutorhynchus</taxon>
    </lineage>
</organism>
<dbReference type="PANTHER" id="PTHR24369">
    <property type="entry name" value="ANTIGEN BSP, PUTATIVE-RELATED"/>
    <property type="match status" value="1"/>
</dbReference>
<dbReference type="Gene3D" id="3.80.10.10">
    <property type="entry name" value="Ribonuclease Inhibitor"/>
    <property type="match status" value="1"/>
</dbReference>
<protein>
    <submittedName>
        <fullName evidence="6">Uncharacterized protein</fullName>
    </submittedName>
</protein>
<dbReference type="Proteomes" id="UP001152799">
    <property type="component" value="Chromosome 1"/>
</dbReference>
<dbReference type="OrthoDB" id="26525at2759"/>
<evidence type="ECO:0000256" key="5">
    <source>
        <dbReference type="SAM" id="Phobius"/>
    </source>
</evidence>
<dbReference type="Pfam" id="PF13855">
    <property type="entry name" value="LRR_8"/>
    <property type="match status" value="1"/>
</dbReference>
<dbReference type="InterPro" id="IPR050541">
    <property type="entry name" value="LRR_TM_domain-containing"/>
</dbReference>
<keyword evidence="5" id="KW-1133">Transmembrane helix</keyword>
<dbReference type="GO" id="GO:0005886">
    <property type="term" value="C:plasma membrane"/>
    <property type="evidence" value="ECO:0007669"/>
    <property type="project" value="TreeGrafter"/>
</dbReference>
<dbReference type="InterPro" id="IPR001611">
    <property type="entry name" value="Leu-rich_rpt"/>
</dbReference>
<evidence type="ECO:0000313" key="7">
    <source>
        <dbReference type="Proteomes" id="UP001152799"/>
    </source>
</evidence>
<dbReference type="SMART" id="SM00369">
    <property type="entry name" value="LRR_TYP"/>
    <property type="match status" value="3"/>
</dbReference>
<dbReference type="PANTHER" id="PTHR24369:SF210">
    <property type="entry name" value="CHAOPTIN-RELATED"/>
    <property type="match status" value="1"/>
</dbReference>
<keyword evidence="3" id="KW-0677">Repeat</keyword>
<sequence length="537" mass="60551">MASLNLQQIGDFSFSGEPFTTNLLELTFNNIPVKTITKSMFMGSSISALEIYYDSMSDGLNIEQDVLGQASSKVTSIALKYCLTNGEALKNLTGRGSLLTTLQILDLSYNSISKLPKQAFLKAPSLQILYLVSSGINEIELGAFDGLNEIIQLYINNNHLKTLSDGMFNDLIGLRSMFISGNPWNCNCDLQWLKEYLSIMPAIDYKRCDTDSGWVSFDEVDFCPSKMSTTSTSSITSTTTTSTEVTTSTETSLSSASTQTSKNDDSFLYERIWCRNLLMYSPEISDSTKNVIWYESLFKRRNIIYTFSELEATATYLLNISSIVEEKEYLIWTDVKNRSNYGCVFNISQSILLDLQYEKTYTICLASNDTLDNYALIADDCTAITTPPDWNHRAWYLNYQKITIIVSIVLTLISTIGITAAVVYFIVKYNPELIKGNKRILIVKTGSYSPKNVPVRLSSKIDDKRLSLYTDYEGYVSPRIKNWIGNQSNTKYEELGSNIDGIEMNAEDSTIYEPPPVPPNHPMKRRDSGRPYFHSNM</sequence>
<evidence type="ECO:0000256" key="4">
    <source>
        <dbReference type="SAM" id="MobiDB-lite"/>
    </source>
</evidence>
<evidence type="ECO:0000313" key="6">
    <source>
        <dbReference type="EMBL" id="CAG9760686.1"/>
    </source>
</evidence>
<proteinExistence type="predicted"/>
<reference evidence="6" key="1">
    <citation type="submission" date="2022-01" db="EMBL/GenBank/DDBJ databases">
        <authorList>
            <person name="King R."/>
        </authorList>
    </citation>
    <scope>NUCLEOTIDE SEQUENCE</scope>
</reference>
<dbReference type="AlphaFoldDB" id="A0A9N9QJX4"/>
<feature type="region of interest" description="Disordered" evidence="4">
    <location>
        <begin position="509"/>
        <end position="537"/>
    </location>
</feature>
<keyword evidence="5" id="KW-0812">Transmembrane</keyword>
<name>A0A9N9QJX4_9CUCU</name>
<dbReference type="InterPro" id="IPR032675">
    <property type="entry name" value="LRR_dom_sf"/>
</dbReference>
<gene>
    <name evidence="6" type="ORF">CEUTPL_LOCUS1407</name>
</gene>